<dbReference type="Gene3D" id="3.40.50.10070">
    <property type="entry name" value="TolB, N-terminal domain"/>
    <property type="match status" value="1"/>
</dbReference>
<protein>
    <submittedName>
        <fullName evidence="6">Tetratricopeptide repeat protein</fullName>
    </submittedName>
</protein>
<reference evidence="6 7" key="1">
    <citation type="submission" date="2022-03" db="EMBL/GenBank/DDBJ databases">
        <authorList>
            <person name="Jo J.-H."/>
            <person name="Im W.-T."/>
        </authorList>
    </citation>
    <scope>NUCLEOTIDE SEQUENCE [LARGE SCALE GENOMIC DNA]</scope>
    <source>
        <strain evidence="6 7">SM33</strain>
    </source>
</reference>
<dbReference type="SUPFAM" id="SSF48452">
    <property type="entry name" value="TPR-like"/>
    <property type="match status" value="2"/>
</dbReference>
<dbReference type="Pfam" id="PF03704">
    <property type="entry name" value="BTAD"/>
    <property type="match status" value="1"/>
</dbReference>
<proteinExistence type="predicted"/>
<evidence type="ECO:0000256" key="4">
    <source>
        <dbReference type="SAM" id="Phobius"/>
    </source>
</evidence>
<dbReference type="PANTHER" id="PTHR35807">
    <property type="entry name" value="TRANSCRIPTIONAL REGULATOR REDD-RELATED"/>
    <property type="match status" value="1"/>
</dbReference>
<dbReference type="SMART" id="SM01043">
    <property type="entry name" value="BTAD"/>
    <property type="match status" value="1"/>
</dbReference>
<gene>
    <name evidence="6" type="ORF">LZ016_04530</name>
</gene>
<sequence length="883" mass="96667">MADEGKSRHNLWASEASLSLLGPLRLFGRAGEDLTPKPRKTRALLAIVALAKGPVPRGRLADLLWGDRGEEQAKASLRQALYELRDLGTAGFLTVERGFVAIGPKRLSTDLGEIEDLVAKGQPADFADALQEAGWPVLSDLDDVTPELDEWLREERSRIVTLIVQRGAEQAEIALSSGDAASARRIADCLERMDPIDERAVRVGARADLATGDRAAAHRRVGRLEQKLLEELGLEPAPETRALLSEAPGRVEAPKGLEQRPVAVGGRISRRVILACVAALALLLAGAALVYWRGGAAAANPSVAVLPFHEAGQRTQGYFASGVSDEILNLLSHERSVRVIGRVSAAEIAGRPNSLEAAQKLGISHLLDGSVQTAGDRVLVIVTLTRVSDGAQMWSEKYERKLGDIFAVQSEIASTVASRLSRSFGSSVNQTTTPEVYDRYLAARQLLRDRREVTLKEADRLLREAIRLDPNYAPAYAELSQVLILRSDHPTSYGTLPFRQARAEAETLARKAIALDPNLGDAYAALGFLYLYDKRATPYYQKAVALSPQRSEYHRWLAQSLWLLNRYDEAIAEYRRAIEIDPLWGINYEHLTGQLHFIGRDAEANEVARRFLALSSDQRGKLQLLRSMANDESRAADNLRYARALYAAYPQERIMKFWLASPLSLLGENREAAELMSSEPIAHAALTGNWVELAKRAEGLGRDYWERATLWNTEKLLIASGRSDVVVRLYDQAVPFIRFGAIDPALIYTPDTVLALRTVGRDADANAVLVAAEKASAKLPPRGVGHIQRELDLISFAALRGRNDDALNRLDALTRGNPVAVGSLPAMSLVNNPILAGLKDDPRLLASDERVRAAVNAERGKAGVPPISNEAWVGDPKSLLTKN</sequence>
<evidence type="ECO:0000259" key="5">
    <source>
        <dbReference type="SMART" id="SM01043"/>
    </source>
</evidence>
<dbReference type="Proteomes" id="UP001203058">
    <property type="component" value="Unassembled WGS sequence"/>
</dbReference>
<keyword evidence="4" id="KW-1133">Transmembrane helix</keyword>
<dbReference type="Pfam" id="PF07719">
    <property type="entry name" value="TPR_2"/>
    <property type="match status" value="1"/>
</dbReference>
<dbReference type="InterPro" id="IPR019734">
    <property type="entry name" value="TPR_rpt"/>
</dbReference>
<feature type="repeat" description="TPR" evidence="3">
    <location>
        <begin position="551"/>
        <end position="584"/>
    </location>
</feature>
<accession>A0ABS9VK83</accession>
<dbReference type="PROSITE" id="PS50005">
    <property type="entry name" value="TPR"/>
    <property type="match status" value="1"/>
</dbReference>
<dbReference type="Gene3D" id="1.25.40.10">
    <property type="entry name" value="Tetratricopeptide repeat domain"/>
    <property type="match status" value="3"/>
</dbReference>
<evidence type="ECO:0000313" key="6">
    <source>
        <dbReference type="EMBL" id="MCH8615368.1"/>
    </source>
</evidence>
<dbReference type="InterPro" id="IPR036388">
    <property type="entry name" value="WH-like_DNA-bd_sf"/>
</dbReference>
<dbReference type="InterPro" id="IPR013105">
    <property type="entry name" value="TPR_2"/>
</dbReference>
<dbReference type="InterPro" id="IPR051677">
    <property type="entry name" value="AfsR-DnrI-RedD_regulator"/>
</dbReference>
<keyword evidence="4" id="KW-0472">Membrane</keyword>
<evidence type="ECO:0000256" key="2">
    <source>
        <dbReference type="ARBA" id="ARBA00022803"/>
    </source>
</evidence>
<organism evidence="6 7">
    <name type="scientific">Sphingomonas telluris</name>
    <dbReference type="NCBI Taxonomy" id="2907998"/>
    <lineage>
        <taxon>Bacteria</taxon>
        <taxon>Pseudomonadati</taxon>
        <taxon>Pseudomonadota</taxon>
        <taxon>Alphaproteobacteria</taxon>
        <taxon>Sphingomonadales</taxon>
        <taxon>Sphingomonadaceae</taxon>
        <taxon>Sphingomonas</taxon>
    </lineage>
</organism>
<name>A0ABS9VK83_9SPHN</name>
<dbReference type="InterPro" id="IPR011990">
    <property type="entry name" value="TPR-like_helical_dom_sf"/>
</dbReference>
<evidence type="ECO:0000256" key="3">
    <source>
        <dbReference type="PROSITE-ProRule" id="PRU00339"/>
    </source>
</evidence>
<keyword evidence="2 3" id="KW-0802">TPR repeat</keyword>
<feature type="transmembrane region" description="Helical" evidence="4">
    <location>
        <begin position="272"/>
        <end position="292"/>
    </location>
</feature>
<dbReference type="InterPro" id="IPR005158">
    <property type="entry name" value="BTAD"/>
</dbReference>
<evidence type="ECO:0000256" key="1">
    <source>
        <dbReference type="ARBA" id="ARBA00022737"/>
    </source>
</evidence>
<keyword evidence="1" id="KW-0677">Repeat</keyword>
<evidence type="ECO:0000313" key="7">
    <source>
        <dbReference type="Proteomes" id="UP001203058"/>
    </source>
</evidence>
<dbReference type="EMBL" id="JAKZHW010000001">
    <property type="protein sequence ID" value="MCH8615368.1"/>
    <property type="molecule type" value="Genomic_DNA"/>
</dbReference>
<feature type="domain" description="Bacterial transcriptional activator" evidence="5">
    <location>
        <begin position="109"/>
        <end position="248"/>
    </location>
</feature>
<keyword evidence="7" id="KW-1185">Reference proteome</keyword>
<dbReference type="RefSeq" id="WP_241446128.1">
    <property type="nucleotide sequence ID" value="NZ_JAKZHW010000001.1"/>
</dbReference>
<dbReference type="Gene3D" id="1.10.10.10">
    <property type="entry name" value="Winged helix-like DNA-binding domain superfamily/Winged helix DNA-binding domain"/>
    <property type="match status" value="1"/>
</dbReference>
<comment type="caution">
    <text evidence="6">The sequence shown here is derived from an EMBL/GenBank/DDBJ whole genome shotgun (WGS) entry which is preliminary data.</text>
</comment>
<keyword evidence="4" id="KW-0812">Transmembrane</keyword>